<name>A0A0G1C6E5_9BACT</name>
<comment type="similarity">
    <text evidence="1 4">Belongs to the universal ribosomal protein uL23 family.</text>
</comment>
<dbReference type="GO" id="GO:0019843">
    <property type="term" value="F:rRNA binding"/>
    <property type="evidence" value="ECO:0007669"/>
    <property type="project" value="UniProtKB-UniRule"/>
</dbReference>
<dbReference type="GO" id="GO:0006412">
    <property type="term" value="P:translation"/>
    <property type="evidence" value="ECO:0007669"/>
    <property type="project" value="UniProtKB-UniRule"/>
</dbReference>
<dbReference type="GO" id="GO:0003735">
    <property type="term" value="F:structural constituent of ribosome"/>
    <property type="evidence" value="ECO:0007669"/>
    <property type="project" value="InterPro"/>
</dbReference>
<accession>A0A0G1C6E5</accession>
<dbReference type="EMBL" id="LCEY01000002">
    <property type="protein sequence ID" value="KKS81009.1"/>
    <property type="molecule type" value="Genomic_DNA"/>
</dbReference>
<comment type="subunit">
    <text evidence="4">Part of the 50S ribosomal subunit. Contacts protein L29, and trigger factor when it is bound to the ribosome.</text>
</comment>
<dbReference type="Gene3D" id="3.30.70.330">
    <property type="match status" value="1"/>
</dbReference>
<organism evidence="5 6">
    <name type="scientific">Candidatus Woesebacteria bacterium GW2011_GWC1_43_10b</name>
    <dbReference type="NCBI Taxonomy" id="1618585"/>
    <lineage>
        <taxon>Bacteria</taxon>
        <taxon>Candidatus Woeseibacteriota</taxon>
    </lineage>
</organism>
<dbReference type="GO" id="GO:0005840">
    <property type="term" value="C:ribosome"/>
    <property type="evidence" value="ECO:0007669"/>
    <property type="project" value="UniProtKB-KW"/>
</dbReference>
<dbReference type="InterPro" id="IPR012677">
    <property type="entry name" value="Nucleotide-bd_a/b_plait_sf"/>
</dbReference>
<keyword evidence="4" id="KW-0699">rRNA-binding</keyword>
<evidence type="ECO:0000313" key="6">
    <source>
        <dbReference type="Proteomes" id="UP000034611"/>
    </source>
</evidence>
<evidence type="ECO:0000256" key="2">
    <source>
        <dbReference type="ARBA" id="ARBA00022980"/>
    </source>
</evidence>
<evidence type="ECO:0000256" key="3">
    <source>
        <dbReference type="ARBA" id="ARBA00023274"/>
    </source>
</evidence>
<evidence type="ECO:0000313" key="5">
    <source>
        <dbReference type="EMBL" id="KKS81009.1"/>
    </source>
</evidence>
<proteinExistence type="inferred from homology"/>
<dbReference type="HAMAP" id="MF_01369_B">
    <property type="entry name" value="Ribosomal_uL23_B"/>
    <property type="match status" value="1"/>
</dbReference>
<dbReference type="Pfam" id="PF00276">
    <property type="entry name" value="Ribosomal_L23"/>
    <property type="match status" value="1"/>
</dbReference>
<sequence length="91" mass="10550">MKLIPVLTEKSLAEAKKGNYTFWVLPGMNKNQIKKAISQVFGVNVVSVRTMNYQGIKRRNFKGQIQTTHPRKKTIVTLKDKEKIDLFEEKK</sequence>
<dbReference type="InterPro" id="IPR013025">
    <property type="entry name" value="Ribosomal_uL23-like"/>
</dbReference>
<gene>
    <name evidence="4" type="primary">rplW</name>
    <name evidence="5" type="ORF">UV56_C0002G0014</name>
</gene>
<dbReference type="GO" id="GO:1990904">
    <property type="term" value="C:ribonucleoprotein complex"/>
    <property type="evidence" value="ECO:0007669"/>
    <property type="project" value="UniProtKB-KW"/>
</dbReference>
<keyword evidence="2 4" id="KW-0689">Ribosomal protein</keyword>
<dbReference type="AlphaFoldDB" id="A0A0G1C6E5"/>
<comment type="function">
    <text evidence="4">One of the early assembly proteins it binds 23S rRNA. One of the proteins that surrounds the polypeptide exit tunnel on the outside of the ribosome. Forms the main docking site for trigger factor binding to the ribosome.</text>
</comment>
<evidence type="ECO:0000256" key="1">
    <source>
        <dbReference type="ARBA" id="ARBA00006700"/>
    </source>
</evidence>
<protein>
    <recommendedName>
        <fullName evidence="4">Large ribosomal subunit protein uL23</fullName>
    </recommendedName>
</protein>
<dbReference type="SUPFAM" id="SSF54189">
    <property type="entry name" value="Ribosomal proteins S24e, L23 and L15e"/>
    <property type="match status" value="1"/>
</dbReference>
<dbReference type="InterPro" id="IPR012678">
    <property type="entry name" value="Ribosomal_uL23/eL15/eS24_sf"/>
</dbReference>
<keyword evidence="4" id="KW-0694">RNA-binding</keyword>
<reference evidence="5 6" key="1">
    <citation type="journal article" date="2015" name="Nature">
        <title>rRNA introns, odd ribosomes, and small enigmatic genomes across a large radiation of phyla.</title>
        <authorList>
            <person name="Brown C.T."/>
            <person name="Hug L.A."/>
            <person name="Thomas B.C."/>
            <person name="Sharon I."/>
            <person name="Castelle C.J."/>
            <person name="Singh A."/>
            <person name="Wilkins M.J."/>
            <person name="Williams K.H."/>
            <person name="Banfield J.F."/>
        </authorList>
    </citation>
    <scope>NUCLEOTIDE SEQUENCE [LARGE SCALE GENOMIC DNA]</scope>
</reference>
<dbReference type="Proteomes" id="UP000034611">
    <property type="component" value="Unassembled WGS sequence"/>
</dbReference>
<evidence type="ECO:0000256" key="4">
    <source>
        <dbReference type="HAMAP-Rule" id="MF_01369"/>
    </source>
</evidence>
<keyword evidence="3 4" id="KW-0687">Ribonucleoprotein</keyword>
<comment type="caution">
    <text evidence="5">The sequence shown here is derived from an EMBL/GenBank/DDBJ whole genome shotgun (WGS) entry which is preliminary data.</text>
</comment>